<reference evidence="1 2" key="1">
    <citation type="submission" date="2023-08" db="EMBL/GenBank/DDBJ databases">
        <title>A Necator americanus chromosomal reference genome.</title>
        <authorList>
            <person name="Ilik V."/>
            <person name="Petrzelkova K.J."/>
            <person name="Pardy F."/>
            <person name="Fuh T."/>
            <person name="Niatou-Singa F.S."/>
            <person name="Gouil Q."/>
            <person name="Baker L."/>
            <person name="Ritchie M.E."/>
            <person name="Jex A.R."/>
            <person name="Gazzola D."/>
            <person name="Li H."/>
            <person name="Toshio Fujiwara R."/>
            <person name="Zhan B."/>
            <person name="Aroian R.V."/>
            <person name="Pafco B."/>
            <person name="Schwarz E.M."/>
        </authorList>
    </citation>
    <scope>NUCLEOTIDE SEQUENCE [LARGE SCALE GENOMIC DNA]</scope>
    <source>
        <strain evidence="1 2">Aroian</strain>
        <tissue evidence="1">Whole animal</tissue>
    </source>
</reference>
<evidence type="ECO:0000313" key="1">
    <source>
        <dbReference type="EMBL" id="KAK6747243.1"/>
    </source>
</evidence>
<sequence length="78" mass="8732">MREERIVGSKLNDVRLNFDRNTSLYAVPLTCPETVSLHGDFAAIAPVGYWFETALVPAKSFIRLIEVNAISAHSKRID</sequence>
<proteinExistence type="predicted"/>
<accession>A0ABR1DAN0</accession>
<comment type="caution">
    <text evidence="1">The sequence shown here is derived from an EMBL/GenBank/DDBJ whole genome shotgun (WGS) entry which is preliminary data.</text>
</comment>
<gene>
    <name evidence="1" type="primary">Necator_chrIV.g13742</name>
    <name evidence="1" type="ORF">RB195_000450</name>
</gene>
<dbReference type="Proteomes" id="UP001303046">
    <property type="component" value="Unassembled WGS sequence"/>
</dbReference>
<keyword evidence="2" id="KW-1185">Reference proteome</keyword>
<protein>
    <submittedName>
        <fullName evidence="1">Uncharacterized protein</fullName>
    </submittedName>
</protein>
<dbReference type="EMBL" id="JAVFWL010000004">
    <property type="protein sequence ID" value="KAK6747243.1"/>
    <property type="molecule type" value="Genomic_DNA"/>
</dbReference>
<organism evidence="1 2">
    <name type="scientific">Necator americanus</name>
    <name type="common">Human hookworm</name>
    <dbReference type="NCBI Taxonomy" id="51031"/>
    <lineage>
        <taxon>Eukaryota</taxon>
        <taxon>Metazoa</taxon>
        <taxon>Ecdysozoa</taxon>
        <taxon>Nematoda</taxon>
        <taxon>Chromadorea</taxon>
        <taxon>Rhabditida</taxon>
        <taxon>Rhabditina</taxon>
        <taxon>Rhabditomorpha</taxon>
        <taxon>Strongyloidea</taxon>
        <taxon>Ancylostomatidae</taxon>
        <taxon>Bunostominae</taxon>
        <taxon>Necator</taxon>
    </lineage>
</organism>
<evidence type="ECO:0000313" key="2">
    <source>
        <dbReference type="Proteomes" id="UP001303046"/>
    </source>
</evidence>
<name>A0ABR1DAN0_NECAM</name>